<dbReference type="InterPro" id="IPR001509">
    <property type="entry name" value="Epimerase_deHydtase"/>
</dbReference>
<dbReference type="RefSeq" id="WP_058524216.1">
    <property type="nucleotide sequence ID" value="NZ_MVJN01000013.1"/>
</dbReference>
<reference evidence="4 5" key="1">
    <citation type="submission" date="2017-02" db="EMBL/GenBank/DDBJ databases">
        <title>Legionella quilivanii strain from human: case report and whole genome sequencing analysis.</title>
        <authorList>
            <person name="Lalancette C."/>
            <person name="Leduc J.-M."/>
            <person name="Levesque S."/>
            <person name="Fournier E."/>
            <person name="Saoud J."/>
            <person name="Faucher S.P."/>
            <person name="Bernard K."/>
            <person name="Martineau C."/>
            <person name="Longtin J."/>
        </authorList>
    </citation>
    <scope>NUCLEOTIDE SEQUENCE [LARGE SCALE GENOMIC DNA]</scope>
    <source>
        <strain evidence="4 5">ID143958</strain>
    </source>
</reference>
<dbReference type="Pfam" id="PF01370">
    <property type="entry name" value="Epimerase"/>
    <property type="match status" value="1"/>
</dbReference>
<feature type="domain" description="NAD-dependent epimerase/dehydratase" evidence="3">
    <location>
        <begin position="3"/>
        <end position="244"/>
    </location>
</feature>
<dbReference type="EMBL" id="MVJN01000013">
    <property type="protein sequence ID" value="RAP34861.1"/>
    <property type="molecule type" value="Genomic_DNA"/>
</dbReference>
<comment type="pathway">
    <text evidence="1">Bacterial outer membrane biogenesis; LPS O-antigen biosynthesis.</text>
</comment>
<dbReference type="AlphaFoldDB" id="A0A364LFK3"/>
<gene>
    <name evidence="4" type="ORF">B1207_14300</name>
</gene>
<evidence type="ECO:0000256" key="2">
    <source>
        <dbReference type="ARBA" id="ARBA00007637"/>
    </source>
</evidence>
<dbReference type="PANTHER" id="PTHR43000">
    <property type="entry name" value="DTDP-D-GLUCOSE 4,6-DEHYDRATASE-RELATED"/>
    <property type="match status" value="1"/>
</dbReference>
<evidence type="ECO:0000259" key="3">
    <source>
        <dbReference type="Pfam" id="PF01370"/>
    </source>
</evidence>
<dbReference type="Proteomes" id="UP000249458">
    <property type="component" value="Unassembled WGS sequence"/>
</dbReference>
<evidence type="ECO:0000313" key="5">
    <source>
        <dbReference type="Proteomes" id="UP000249458"/>
    </source>
</evidence>
<sequence>MNILITGGCGFIGSHLAQYYLEKGHKVVCIDNLDTGKIENISEFQQHQSFTFEEADLLTWPNLQDTVSWADVIFHLAASVGMFKVLHDPIAVINNNIIACNHLLQAIANAQKKPITVIVSSSAVYGDSKGLCESSSLNLKPLTNSHMTYSISKLSEEVIGYAHFYQKNIPVILPRIFNTIGPRQTGQYGMVVPRFIRQACENEPLTVFGDGHQTRSFCDVRDVVAALDLVINTPESIGKSINIGNNREISINNLAELTKSYSKSNSEIVHIPYDEAYGVDYVDIEQRCPNLNTLFALTSFQHQWTLEDTLKDLITKYKQSQNNGWDHRVS</sequence>
<comment type="caution">
    <text evidence="4">The sequence shown here is derived from an EMBL/GenBank/DDBJ whole genome shotgun (WGS) entry which is preliminary data.</text>
</comment>
<organism evidence="4 5">
    <name type="scientific">Legionella quinlivanii</name>
    <dbReference type="NCBI Taxonomy" id="45073"/>
    <lineage>
        <taxon>Bacteria</taxon>
        <taxon>Pseudomonadati</taxon>
        <taxon>Pseudomonadota</taxon>
        <taxon>Gammaproteobacteria</taxon>
        <taxon>Legionellales</taxon>
        <taxon>Legionellaceae</taxon>
        <taxon>Legionella</taxon>
    </lineage>
</organism>
<evidence type="ECO:0000313" key="4">
    <source>
        <dbReference type="EMBL" id="RAP34861.1"/>
    </source>
</evidence>
<accession>A0A364LFK3</accession>
<dbReference type="SUPFAM" id="SSF51735">
    <property type="entry name" value="NAD(P)-binding Rossmann-fold domains"/>
    <property type="match status" value="1"/>
</dbReference>
<protein>
    <recommendedName>
        <fullName evidence="3">NAD-dependent epimerase/dehydratase domain-containing protein</fullName>
    </recommendedName>
</protein>
<dbReference type="InterPro" id="IPR036291">
    <property type="entry name" value="NAD(P)-bd_dom_sf"/>
</dbReference>
<comment type="similarity">
    <text evidence="2">Belongs to the NAD(P)-dependent epimerase/dehydratase family.</text>
</comment>
<proteinExistence type="inferred from homology"/>
<dbReference type="Gene3D" id="3.40.50.720">
    <property type="entry name" value="NAD(P)-binding Rossmann-like Domain"/>
    <property type="match status" value="1"/>
</dbReference>
<name>A0A364LFK3_9GAMM</name>
<evidence type="ECO:0000256" key="1">
    <source>
        <dbReference type="ARBA" id="ARBA00005125"/>
    </source>
</evidence>